<evidence type="ECO:0000256" key="1">
    <source>
        <dbReference type="SAM" id="Coils"/>
    </source>
</evidence>
<gene>
    <name evidence="2" type="ORF">EDI_096390</name>
</gene>
<dbReference type="OrthoDB" id="28844at2759"/>
<sequence length="304" mass="35227">MSNIDIFTYVNQLLTSTVLSIDNKIGATVFTALHLHSNNPSIKIYLEYLEEYYGINEDEIKLISECLERNDYKQLNNLNPLLFHEVIKQSSSETKEKILLNSQQFEKEDISCIETICQNEVLNKKVVEQQKKVNNIQQALMILKDEVVKTQLKISYSPIKQAQTPVLPESNIPKSRNIFVFQIFNSEDDQKKVEDLKNQRIMQLKNSLEGLDVVDFWEGYGSGLLPKIILVVIEELTSETKKDIESVHSLYPSSKIYLIYLYKKNKLQHVDSNQIVSLQFDIQKKDGVFEQDNSFIQMLTHCLN</sequence>
<dbReference type="KEGG" id="edi:EDI_096390"/>
<dbReference type="eggNOG" id="ENOG502RE97">
    <property type="taxonomic scope" value="Eukaryota"/>
</dbReference>
<dbReference type="GeneID" id="5885285"/>
<name>B0EPS5_ENTDS</name>
<dbReference type="Proteomes" id="UP000008076">
    <property type="component" value="Unassembled WGS sequence"/>
</dbReference>
<evidence type="ECO:0000313" key="3">
    <source>
        <dbReference type="Proteomes" id="UP000008076"/>
    </source>
</evidence>
<feature type="coiled-coil region" evidence="1">
    <location>
        <begin position="119"/>
        <end position="146"/>
    </location>
</feature>
<reference evidence="3" key="1">
    <citation type="submission" date="2007-12" db="EMBL/GenBank/DDBJ databases">
        <title>Annotation of Entamoeba dispar SAW760.</title>
        <authorList>
            <person name="Lorenzi H."/>
            <person name="Inman J."/>
            <person name="Schobel S."/>
            <person name="Amedeo P."/>
            <person name="Caler E."/>
        </authorList>
    </citation>
    <scope>NUCLEOTIDE SEQUENCE [LARGE SCALE GENOMIC DNA]</scope>
    <source>
        <strain evidence="3">ATCC PRA-260 / SAW760</strain>
    </source>
</reference>
<dbReference type="OMA" id="SCIQTIC"/>
<proteinExistence type="predicted"/>
<keyword evidence="1" id="KW-0175">Coiled coil</keyword>
<accession>B0EPS5</accession>
<dbReference type="RefSeq" id="XP_001740129.1">
    <property type="nucleotide sequence ID" value="XM_001740077.1"/>
</dbReference>
<protein>
    <submittedName>
        <fullName evidence="2">Uncharacterized protein</fullName>
    </submittedName>
</protein>
<dbReference type="AlphaFoldDB" id="B0EPS5"/>
<dbReference type="EMBL" id="DS550300">
    <property type="protein sequence ID" value="EDR23505.1"/>
    <property type="molecule type" value="Genomic_DNA"/>
</dbReference>
<keyword evidence="3" id="KW-1185">Reference proteome</keyword>
<evidence type="ECO:0000313" key="2">
    <source>
        <dbReference type="EMBL" id="EDR23505.1"/>
    </source>
</evidence>
<dbReference type="VEuPathDB" id="AmoebaDB:EDI_096390"/>
<organism evidence="3">
    <name type="scientific">Entamoeba dispar (strain ATCC PRA-260 / SAW760)</name>
    <dbReference type="NCBI Taxonomy" id="370354"/>
    <lineage>
        <taxon>Eukaryota</taxon>
        <taxon>Amoebozoa</taxon>
        <taxon>Evosea</taxon>
        <taxon>Archamoebae</taxon>
        <taxon>Mastigamoebida</taxon>
        <taxon>Entamoebidae</taxon>
        <taxon>Entamoeba</taxon>
    </lineage>
</organism>